<dbReference type="KEGG" id="cthi:THC_1063"/>
<comment type="similarity">
    <text evidence="9 11">Belongs to the fluoride channel Fluc/FEX (TC 1.A.43) family.</text>
</comment>
<dbReference type="EMBL" id="AP014945">
    <property type="protein sequence ID" value="BAU23444.1"/>
    <property type="molecule type" value="Genomic_DNA"/>
</dbReference>
<comment type="subcellular location">
    <subcellularLocation>
        <location evidence="1 11">Cell membrane</location>
        <topology evidence="1 11">Multi-pass membrane protein</topology>
    </subcellularLocation>
</comment>
<dbReference type="Pfam" id="PF02537">
    <property type="entry name" value="CRCB"/>
    <property type="match status" value="1"/>
</dbReference>
<evidence type="ECO:0000256" key="7">
    <source>
        <dbReference type="ARBA" id="ARBA00023136"/>
    </source>
</evidence>
<keyword evidence="4 11" id="KW-0812">Transmembrane</keyword>
<evidence type="ECO:0000256" key="1">
    <source>
        <dbReference type="ARBA" id="ARBA00004651"/>
    </source>
</evidence>
<accession>A0A0U5AN13</accession>
<evidence type="ECO:0000256" key="6">
    <source>
        <dbReference type="ARBA" id="ARBA00023065"/>
    </source>
</evidence>
<dbReference type="PATRIC" id="fig|1653476.3.peg.1113"/>
<feature type="transmembrane region" description="Helical" evidence="11">
    <location>
        <begin position="35"/>
        <end position="55"/>
    </location>
</feature>
<keyword evidence="8 11" id="KW-0407">Ion channel</keyword>
<name>A0A0U5AN13_9BACT</name>
<evidence type="ECO:0000256" key="5">
    <source>
        <dbReference type="ARBA" id="ARBA00022989"/>
    </source>
</evidence>
<keyword evidence="6 11" id="KW-0406">Ion transport</keyword>
<sequence length="125" mass="13897">MIYLFVALGGAFGALARFLISDFFAKHLCAFFPCGTLFVNLLGSFLITFLMTYFLASGTDPLYRYLIVVGFLGSFTTLSSVTYDTLFLFKEGYTFLALLNIFSNFFLSLLSGIGGLAMGRILFYK</sequence>
<evidence type="ECO:0000256" key="2">
    <source>
        <dbReference type="ARBA" id="ARBA00022475"/>
    </source>
</evidence>
<keyword evidence="13" id="KW-1185">Reference proteome</keyword>
<keyword evidence="11" id="KW-0915">Sodium</keyword>
<keyword evidence="11" id="KW-0813">Transport</keyword>
<organism evidence="12 13">
    <name type="scientific">Caldimicrobium thiodismutans</name>
    <dbReference type="NCBI Taxonomy" id="1653476"/>
    <lineage>
        <taxon>Bacteria</taxon>
        <taxon>Pseudomonadati</taxon>
        <taxon>Thermodesulfobacteriota</taxon>
        <taxon>Thermodesulfobacteria</taxon>
        <taxon>Thermodesulfobacteriales</taxon>
        <taxon>Thermodesulfobacteriaceae</taxon>
        <taxon>Caldimicrobium</taxon>
    </lineage>
</organism>
<evidence type="ECO:0000256" key="3">
    <source>
        <dbReference type="ARBA" id="ARBA00022519"/>
    </source>
</evidence>
<evidence type="ECO:0000313" key="13">
    <source>
        <dbReference type="Proteomes" id="UP000068196"/>
    </source>
</evidence>
<dbReference type="InterPro" id="IPR003691">
    <property type="entry name" value="FluC"/>
</dbReference>
<dbReference type="GO" id="GO:0046872">
    <property type="term" value="F:metal ion binding"/>
    <property type="evidence" value="ECO:0007669"/>
    <property type="project" value="UniProtKB-KW"/>
</dbReference>
<evidence type="ECO:0000256" key="9">
    <source>
        <dbReference type="ARBA" id="ARBA00035120"/>
    </source>
</evidence>
<dbReference type="PANTHER" id="PTHR28259:SF1">
    <property type="entry name" value="FLUORIDE EXPORT PROTEIN 1-RELATED"/>
    <property type="match status" value="1"/>
</dbReference>
<feature type="binding site" evidence="11">
    <location>
        <position position="73"/>
    </location>
    <ligand>
        <name>Na(+)</name>
        <dbReference type="ChEBI" id="CHEBI:29101"/>
        <note>structural</note>
    </ligand>
</feature>
<keyword evidence="5 11" id="KW-1133">Transmembrane helix</keyword>
<feature type="transmembrane region" description="Helical" evidence="11">
    <location>
        <begin position="95"/>
        <end position="123"/>
    </location>
</feature>
<gene>
    <name evidence="11" type="primary">fluC</name>
    <name evidence="11" type="synonym">crcB</name>
    <name evidence="12" type="ORF">THC_1063</name>
</gene>
<keyword evidence="2 11" id="KW-1003">Cell membrane</keyword>
<dbReference type="GO" id="GO:0005886">
    <property type="term" value="C:plasma membrane"/>
    <property type="evidence" value="ECO:0007669"/>
    <property type="project" value="UniProtKB-SubCell"/>
</dbReference>
<keyword evidence="7 11" id="KW-0472">Membrane</keyword>
<dbReference type="PANTHER" id="PTHR28259">
    <property type="entry name" value="FLUORIDE EXPORT PROTEIN 1-RELATED"/>
    <property type="match status" value="1"/>
</dbReference>
<proteinExistence type="inferred from homology"/>
<dbReference type="RefSeq" id="WP_068514382.1">
    <property type="nucleotide sequence ID" value="NZ_AP014945.1"/>
</dbReference>
<evidence type="ECO:0000256" key="11">
    <source>
        <dbReference type="HAMAP-Rule" id="MF_00454"/>
    </source>
</evidence>
<keyword evidence="11" id="KW-0479">Metal-binding</keyword>
<dbReference type="GO" id="GO:0140114">
    <property type="term" value="P:cellular detoxification of fluoride"/>
    <property type="evidence" value="ECO:0007669"/>
    <property type="project" value="UniProtKB-UniRule"/>
</dbReference>
<comment type="catalytic activity">
    <reaction evidence="10">
        <text>fluoride(in) = fluoride(out)</text>
        <dbReference type="Rhea" id="RHEA:76159"/>
        <dbReference type="ChEBI" id="CHEBI:17051"/>
    </reaction>
    <physiologicalReaction direction="left-to-right" evidence="10">
        <dbReference type="Rhea" id="RHEA:76160"/>
    </physiologicalReaction>
</comment>
<feature type="binding site" evidence="11">
    <location>
        <position position="76"/>
    </location>
    <ligand>
        <name>Na(+)</name>
        <dbReference type="ChEBI" id="CHEBI:29101"/>
        <note>structural</note>
    </ligand>
</feature>
<feature type="transmembrane region" description="Helical" evidence="11">
    <location>
        <begin position="62"/>
        <end position="83"/>
    </location>
</feature>
<dbReference type="STRING" id="1653476.THC_1063"/>
<evidence type="ECO:0000256" key="10">
    <source>
        <dbReference type="ARBA" id="ARBA00035585"/>
    </source>
</evidence>
<dbReference type="Proteomes" id="UP000068196">
    <property type="component" value="Chromosome"/>
</dbReference>
<dbReference type="AlphaFoldDB" id="A0A0U5AN13"/>
<dbReference type="HAMAP" id="MF_00454">
    <property type="entry name" value="FluC"/>
    <property type="match status" value="1"/>
</dbReference>
<evidence type="ECO:0000256" key="4">
    <source>
        <dbReference type="ARBA" id="ARBA00022692"/>
    </source>
</evidence>
<dbReference type="OrthoDB" id="9815830at2"/>
<reference evidence="13" key="2">
    <citation type="journal article" date="2016" name="Int. J. Syst. Evol. Microbiol.">
        <title>Caldimicrobium thiodismutans sp. nov., a sulfur-disproportionating bacterium isolated from a hot spring.</title>
        <authorList>
            <person name="Kojima H."/>
            <person name="Umezawa K."/>
            <person name="Fukui M."/>
        </authorList>
    </citation>
    <scope>NUCLEOTIDE SEQUENCE [LARGE SCALE GENOMIC DNA]</scope>
    <source>
        <strain evidence="13">TF1</strain>
    </source>
</reference>
<comment type="activity regulation">
    <text evidence="11">Na(+) is not transported, but it plays an essential structural role and its presence is essential for fluoride channel function.</text>
</comment>
<reference evidence="12 13" key="1">
    <citation type="journal article" date="2016" name="Int. J. Syst. Evol. Microbiol.">
        <title>Caldimicrobium thiodismutans sp. nov., a sulfur-disproportionating bacterium isolated from a hot spring, and emended description of the genus Caldimicrobium.</title>
        <authorList>
            <person name="Kojima H."/>
            <person name="Umezawa K."/>
            <person name="Fukui M."/>
        </authorList>
    </citation>
    <scope>NUCLEOTIDE SEQUENCE [LARGE SCALE GENOMIC DNA]</scope>
    <source>
        <strain evidence="12 13">TF1</strain>
    </source>
</reference>
<protein>
    <recommendedName>
        <fullName evidence="11">Fluoride-specific ion channel FluC</fullName>
    </recommendedName>
</protein>
<keyword evidence="3" id="KW-0997">Cell inner membrane</keyword>
<evidence type="ECO:0000256" key="8">
    <source>
        <dbReference type="ARBA" id="ARBA00023303"/>
    </source>
</evidence>
<evidence type="ECO:0000313" key="12">
    <source>
        <dbReference type="EMBL" id="BAU23444.1"/>
    </source>
</evidence>
<comment type="function">
    <text evidence="11">Fluoride-specific ion channel. Important for reducing fluoride concentration in the cell, thus reducing its toxicity.</text>
</comment>
<dbReference type="GO" id="GO:0062054">
    <property type="term" value="F:fluoride channel activity"/>
    <property type="evidence" value="ECO:0007669"/>
    <property type="project" value="UniProtKB-UniRule"/>
</dbReference>